<evidence type="ECO:0000256" key="1">
    <source>
        <dbReference type="SAM" id="MobiDB-lite"/>
    </source>
</evidence>
<feature type="compositionally biased region" description="Low complexity" evidence="1">
    <location>
        <begin position="355"/>
        <end position="372"/>
    </location>
</feature>
<feature type="compositionally biased region" description="Basic and acidic residues" evidence="1">
    <location>
        <begin position="329"/>
        <end position="354"/>
    </location>
</feature>
<reference evidence="2" key="1">
    <citation type="journal article" date="2021" name="Front. Microbiol.">
        <title>Comprehensive Comparative Genomics and Phenotyping of Methylobacterium Species.</title>
        <authorList>
            <person name="Alessa O."/>
            <person name="Ogura Y."/>
            <person name="Fujitani Y."/>
            <person name="Takami H."/>
            <person name="Hayashi T."/>
            <person name="Sahin N."/>
            <person name="Tani A."/>
        </authorList>
    </citation>
    <scope>NUCLEOTIDE SEQUENCE</scope>
    <source>
        <strain evidence="2">LMG 23639</strain>
    </source>
</reference>
<sequence>MPPSAEDAPDLSGLIELSRVEHLDLKPVILRVQADLFLQAAARDRAAVEAFEALACGLIPTVDEDTALIVAQKLAPCPETPQAVLARLAERGGPVRDAVVALTPNLSETLLAAAHRDGTPLEGALARRTDLGRSAQAALTAEGDVSIDLTLARNAGLALASDTAESLVARARGNAELARALLARTDLPAATLAPLFLLADAERRAGIVQAVEAVAALRPTAPAPRDLGRVLTQFSAARDVTGFVGALAEALGLPTGFLRAAPDAGTRYDLLTLALRAAGLDEEEAVYVFLTLNETVARSAGRVFDLVKLFRTTSRPAARDLVSAICDRPVSERPARPETHRPYHAPEAKPRQPERAAPARPALPGRLRQPAS</sequence>
<evidence type="ECO:0000313" key="3">
    <source>
        <dbReference type="Proteomes" id="UP001055102"/>
    </source>
</evidence>
<name>A0ABQ4T3J5_9HYPH</name>
<dbReference type="EMBL" id="BPQR01000080">
    <property type="protein sequence ID" value="GJE08466.1"/>
    <property type="molecule type" value="Genomic_DNA"/>
</dbReference>
<evidence type="ECO:0008006" key="4">
    <source>
        <dbReference type="Google" id="ProtNLM"/>
    </source>
</evidence>
<keyword evidence="3" id="KW-1185">Reference proteome</keyword>
<dbReference type="RefSeq" id="WP_238278164.1">
    <property type="nucleotide sequence ID" value="NZ_BPQR01000080.1"/>
</dbReference>
<dbReference type="InterPro" id="IPR019285">
    <property type="entry name" value="DUF2336"/>
</dbReference>
<evidence type="ECO:0000313" key="2">
    <source>
        <dbReference type="EMBL" id="GJE08466.1"/>
    </source>
</evidence>
<comment type="caution">
    <text evidence="2">The sequence shown here is derived from an EMBL/GenBank/DDBJ whole genome shotgun (WGS) entry which is preliminary data.</text>
</comment>
<organism evidence="2 3">
    <name type="scientific">Methylobacterium jeotgali</name>
    <dbReference type="NCBI Taxonomy" id="381630"/>
    <lineage>
        <taxon>Bacteria</taxon>
        <taxon>Pseudomonadati</taxon>
        <taxon>Pseudomonadota</taxon>
        <taxon>Alphaproteobacteria</taxon>
        <taxon>Hyphomicrobiales</taxon>
        <taxon>Methylobacteriaceae</taxon>
        <taxon>Methylobacterium</taxon>
    </lineage>
</organism>
<gene>
    <name evidence="2" type="ORF">AOPFMNJM_3803</name>
</gene>
<proteinExistence type="predicted"/>
<reference evidence="2" key="2">
    <citation type="submission" date="2021-08" db="EMBL/GenBank/DDBJ databases">
        <authorList>
            <person name="Tani A."/>
            <person name="Ola A."/>
            <person name="Ogura Y."/>
            <person name="Katsura K."/>
            <person name="Hayashi T."/>
        </authorList>
    </citation>
    <scope>NUCLEOTIDE SEQUENCE</scope>
    <source>
        <strain evidence="2">LMG 23639</strain>
    </source>
</reference>
<accession>A0ABQ4T3J5</accession>
<feature type="region of interest" description="Disordered" evidence="1">
    <location>
        <begin position="329"/>
        <end position="372"/>
    </location>
</feature>
<dbReference type="Proteomes" id="UP001055102">
    <property type="component" value="Unassembled WGS sequence"/>
</dbReference>
<dbReference type="Pfam" id="PF10098">
    <property type="entry name" value="DUF2336"/>
    <property type="match status" value="1"/>
</dbReference>
<protein>
    <recommendedName>
        <fullName evidence="4">DUF2336 domain-containing protein</fullName>
    </recommendedName>
</protein>